<comment type="caution">
    <text evidence="1">The sequence shown here is derived from an EMBL/GenBank/DDBJ whole genome shotgun (WGS) entry which is preliminary data.</text>
</comment>
<dbReference type="AlphaFoldDB" id="A0A4C1ZJ48"/>
<proteinExistence type="predicted"/>
<evidence type="ECO:0000313" key="2">
    <source>
        <dbReference type="Proteomes" id="UP000299102"/>
    </source>
</evidence>
<sequence length="104" mass="11773">MTVFVYIHKEILATQMDQSIEIETPLSDLLGLIYSTSLALQIIVIDYPHYIILPYGPRIRYVARNSAALNCLRMMRCAGTTFTPSVTNFTPSDFRAFYTTVLSS</sequence>
<protein>
    <submittedName>
        <fullName evidence="1">Uncharacterized protein</fullName>
    </submittedName>
</protein>
<evidence type="ECO:0000313" key="1">
    <source>
        <dbReference type="EMBL" id="GBP87442.1"/>
    </source>
</evidence>
<keyword evidence="2" id="KW-1185">Reference proteome</keyword>
<name>A0A4C1ZJ48_EUMVA</name>
<reference evidence="1 2" key="1">
    <citation type="journal article" date="2019" name="Commun. Biol.">
        <title>The bagworm genome reveals a unique fibroin gene that provides high tensile strength.</title>
        <authorList>
            <person name="Kono N."/>
            <person name="Nakamura H."/>
            <person name="Ohtoshi R."/>
            <person name="Tomita M."/>
            <person name="Numata K."/>
            <person name="Arakawa K."/>
        </authorList>
    </citation>
    <scope>NUCLEOTIDE SEQUENCE [LARGE SCALE GENOMIC DNA]</scope>
</reference>
<dbReference type="EMBL" id="BGZK01001860">
    <property type="protein sequence ID" value="GBP87442.1"/>
    <property type="molecule type" value="Genomic_DNA"/>
</dbReference>
<accession>A0A4C1ZJ48</accession>
<organism evidence="1 2">
    <name type="scientific">Eumeta variegata</name>
    <name type="common">Bagworm moth</name>
    <name type="synonym">Eumeta japonica</name>
    <dbReference type="NCBI Taxonomy" id="151549"/>
    <lineage>
        <taxon>Eukaryota</taxon>
        <taxon>Metazoa</taxon>
        <taxon>Ecdysozoa</taxon>
        <taxon>Arthropoda</taxon>
        <taxon>Hexapoda</taxon>
        <taxon>Insecta</taxon>
        <taxon>Pterygota</taxon>
        <taxon>Neoptera</taxon>
        <taxon>Endopterygota</taxon>
        <taxon>Lepidoptera</taxon>
        <taxon>Glossata</taxon>
        <taxon>Ditrysia</taxon>
        <taxon>Tineoidea</taxon>
        <taxon>Psychidae</taxon>
        <taxon>Oiketicinae</taxon>
        <taxon>Eumeta</taxon>
    </lineage>
</organism>
<dbReference type="Proteomes" id="UP000299102">
    <property type="component" value="Unassembled WGS sequence"/>
</dbReference>
<gene>
    <name evidence="1" type="ORF">EVAR_61482_1</name>
</gene>